<dbReference type="GO" id="GO:0019262">
    <property type="term" value="P:N-acetylneuraminate catabolic process"/>
    <property type="evidence" value="ECO:0007669"/>
    <property type="project" value="TreeGrafter"/>
</dbReference>
<dbReference type="InterPro" id="IPR037171">
    <property type="entry name" value="NagB/RpiA_transferase-like"/>
</dbReference>
<dbReference type="SUPFAM" id="SSF100950">
    <property type="entry name" value="NagB/RpiA/CoA transferase-like"/>
    <property type="match status" value="1"/>
</dbReference>
<keyword evidence="1" id="KW-0413">Isomerase</keyword>
<name>A0A926DFQ6_9FIRM</name>
<dbReference type="GO" id="GO:0004342">
    <property type="term" value="F:glucosamine-6-phosphate deaminase activity"/>
    <property type="evidence" value="ECO:0007669"/>
    <property type="project" value="InterPro"/>
</dbReference>
<dbReference type="PANTHER" id="PTHR11280">
    <property type="entry name" value="GLUCOSAMINE-6-PHOSPHATE ISOMERASE"/>
    <property type="match status" value="1"/>
</dbReference>
<dbReference type="GO" id="GO:0042802">
    <property type="term" value="F:identical protein binding"/>
    <property type="evidence" value="ECO:0007669"/>
    <property type="project" value="TreeGrafter"/>
</dbReference>
<evidence type="ECO:0000313" key="2">
    <source>
        <dbReference type="Proteomes" id="UP000620366"/>
    </source>
</evidence>
<keyword evidence="2" id="KW-1185">Reference proteome</keyword>
<reference evidence="1" key="1">
    <citation type="submission" date="2020-08" db="EMBL/GenBank/DDBJ databases">
        <title>Genome public.</title>
        <authorList>
            <person name="Liu C."/>
            <person name="Sun Q."/>
        </authorList>
    </citation>
    <scope>NUCLEOTIDE SEQUENCE</scope>
    <source>
        <strain evidence="1">BX7</strain>
    </source>
</reference>
<accession>A0A926DFQ6</accession>
<dbReference type="GO" id="GO:0006043">
    <property type="term" value="P:glucosamine catabolic process"/>
    <property type="evidence" value="ECO:0007669"/>
    <property type="project" value="TreeGrafter"/>
</dbReference>
<dbReference type="EMBL" id="JACRSP010000004">
    <property type="protein sequence ID" value="MBC8536964.1"/>
    <property type="molecule type" value="Genomic_DNA"/>
</dbReference>
<gene>
    <name evidence="1" type="ORF">H8695_09725</name>
</gene>
<dbReference type="PANTHER" id="PTHR11280:SF5">
    <property type="entry name" value="GLUCOSAMINE-6-PHOSPHATE ISOMERASE"/>
    <property type="match status" value="1"/>
</dbReference>
<dbReference type="Proteomes" id="UP000620366">
    <property type="component" value="Unassembled WGS sequence"/>
</dbReference>
<dbReference type="GO" id="GO:0005737">
    <property type="term" value="C:cytoplasm"/>
    <property type="evidence" value="ECO:0007669"/>
    <property type="project" value="TreeGrafter"/>
</dbReference>
<dbReference type="InterPro" id="IPR004547">
    <property type="entry name" value="Glucosamine6P_isomerase"/>
</dbReference>
<dbReference type="RefSeq" id="WP_249301059.1">
    <property type="nucleotide sequence ID" value="NZ_JACRSP010000004.1"/>
</dbReference>
<proteinExistence type="predicted"/>
<sequence>MQFEWESGERRRWCSIPMEELADHPQRKIGRVIIEQTPADVMKLVGNMMADEVAENNRRGEITRWVLPAGPRQQYETFVERVVRDRISLKNLHVFHMDEWLDWNGRPYPYGNHHACLRGIMDHLFYEKLPAELTVPESQRVWPNLSDLDELDRRIEQIGGVDTVWAGVGFKGLVAFNEAPRDTYYPITADEYARSKTRVVKITDETIVTQSHRRWGGNTDLVPPMALTIGFQSMLNTQRVVFMIATGAWKQTVVRVLLFSGETLEYPATLMTNRVANCVLAMDRFTATHPLESYEKSMLQEGW</sequence>
<comment type="caution">
    <text evidence="1">The sequence shown here is derived from an EMBL/GenBank/DDBJ whole genome shotgun (WGS) entry which is preliminary data.</text>
</comment>
<organism evidence="1 2">
    <name type="scientific">Feifania hominis</name>
    <dbReference type="NCBI Taxonomy" id="2763660"/>
    <lineage>
        <taxon>Bacteria</taxon>
        <taxon>Bacillati</taxon>
        <taxon>Bacillota</taxon>
        <taxon>Clostridia</taxon>
        <taxon>Eubacteriales</taxon>
        <taxon>Feifaniaceae</taxon>
        <taxon>Feifania</taxon>
    </lineage>
</organism>
<evidence type="ECO:0000313" key="1">
    <source>
        <dbReference type="EMBL" id="MBC8536964.1"/>
    </source>
</evidence>
<dbReference type="GO" id="GO:0016853">
    <property type="term" value="F:isomerase activity"/>
    <property type="evidence" value="ECO:0007669"/>
    <property type="project" value="UniProtKB-KW"/>
</dbReference>
<protein>
    <submittedName>
        <fullName evidence="1">Glucosamine-6-phosphate isomerase</fullName>
    </submittedName>
</protein>
<dbReference type="Gene3D" id="3.40.50.1360">
    <property type="match status" value="1"/>
</dbReference>
<dbReference type="GO" id="GO:0006046">
    <property type="term" value="P:N-acetylglucosamine catabolic process"/>
    <property type="evidence" value="ECO:0007669"/>
    <property type="project" value="TreeGrafter"/>
</dbReference>
<dbReference type="AlphaFoldDB" id="A0A926DFQ6"/>